<reference evidence="2 3" key="1">
    <citation type="submission" date="2019-06" db="EMBL/GenBank/DDBJ databases">
        <title>Sequencing the genomes of 1000 actinobacteria strains.</title>
        <authorList>
            <person name="Klenk H.-P."/>
        </authorList>
    </citation>
    <scope>NUCLEOTIDE SEQUENCE [LARGE SCALE GENOMIC DNA]</scope>
    <source>
        <strain evidence="2 3">DSM 102200</strain>
    </source>
</reference>
<dbReference type="Pfam" id="PF18145">
    <property type="entry name" value="SAVED"/>
    <property type="match status" value="1"/>
</dbReference>
<gene>
    <name evidence="2" type="ORF">FB559_2096</name>
</gene>
<accession>A0A543CI31</accession>
<dbReference type="NCBIfam" id="NF033611">
    <property type="entry name" value="SAVED"/>
    <property type="match status" value="1"/>
</dbReference>
<dbReference type="Proteomes" id="UP000316096">
    <property type="component" value="Unassembled WGS sequence"/>
</dbReference>
<dbReference type="InterPro" id="IPR040836">
    <property type="entry name" value="SAVED"/>
</dbReference>
<evidence type="ECO:0000259" key="1">
    <source>
        <dbReference type="Pfam" id="PF18145"/>
    </source>
</evidence>
<dbReference type="EMBL" id="VFOZ01000001">
    <property type="protein sequence ID" value="TQL96557.1"/>
    <property type="molecule type" value="Genomic_DNA"/>
</dbReference>
<name>A0A543CI31_9ACTN</name>
<sequence>MEVNDAGNVDDVIVRHRTAPHRYTQVKYAASAATPVNTSYLTSRRRGSTSLLEKFYSSWKLLRERPGGAILELVTNRELDATDPLLKLCDGRTDMLMPAADRITDRSEAGKTLIAWAQHLGVDRGTVQSMLEQLVFRTGRKVSAEEERATALMLAAGLRADKKSLLLGTSTIAEWVRQGRRVLTRDDIQGEVEALALRTSEPRAILLIQAIRRDPHPDDATIAVDWVDLYEGDEPAARRRPKESDAWTRMDAELRSAVQTLEDGGHRDILVSGKMRLGTAFTVGARLAQVTGTSISYDHYGTVWSSDSPRIPVPALRLTRTPLGQGDDLAVAFGITRDPTNAVVSYLRKNQIPVRELLTLVPADGDHDQSVAGPGQAVTLAQELRNQVRTELERQPADRIHLFQACPCALALLTGHRWNRVARTLVYEDLGAGHGYLPAFTVSA</sequence>
<keyword evidence="3" id="KW-1185">Reference proteome</keyword>
<evidence type="ECO:0000313" key="2">
    <source>
        <dbReference type="EMBL" id="TQL96557.1"/>
    </source>
</evidence>
<organism evidence="2 3">
    <name type="scientific">Actinoallomurus bryophytorum</name>
    <dbReference type="NCBI Taxonomy" id="1490222"/>
    <lineage>
        <taxon>Bacteria</taxon>
        <taxon>Bacillati</taxon>
        <taxon>Actinomycetota</taxon>
        <taxon>Actinomycetes</taxon>
        <taxon>Streptosporangiales</taxon>
        <taxon>Thermomonosporaceae</taxon>
        <taxon>Actinoallomurus</taxon>
    </lineage>
</organism>
<comment type="caution">
    <text evidence="2">The sequence shown here is derived from an EMBL/GenBank/DDBJ whole genome shotgun (WGS) entry which is preliminary data.</text>
</comment>
<protein>
    <recommendedName>
        <fullName evidence="1">SMODS-associated and fused to various effectors domain-containing protein</fullName>
    </recommendedName>
</protein>
<proteinExistence type="predicted"/>
<feature type="domain" description="SMODS-associated and fused to various effectors" evidence="1">
    <location>
        <begin position="261"/>
        <end position="442"/>
    </location>
</feature>
<dbReference type="AlphaFoldDB" id="A0A543CI31"/>
<evidence type="ECO:0000313" key="3">
    <source>
        <dbReference type="Proteomes" id="UP000316096"/>
    </source>
</evidence>